<name>A0AB34J3V5_PRYPA</name>
<sequence length="115" mass="11873">MAAASSWGCVSPWVGRRDRIACCREHGHCRAVGQHPRPDEGREVGGKGAKGEGKAAGGRRTARERREGAHSASAALRYAGETGSLSRLVRATASCGAICIAASYARAASRASPIA</sequence>
<organism evidence="2 3">
    <name type="scientific">Prymnesium parvum</name>
    <name type="common">Toxic golden alga</name>
    <dbReference type="NCBI Taxonomy" id="97485"/>
    <lineage>
        <taxon>Eukaryota</taxon>
        <taxon>Haptista</taxon>
        <taxon>Haptophyta</taxon>
        <taxon>Prymnesiophyceae</taxon>
        <taxon>Prymnesiales</taxon>
        <taxon>Prymnesiaceae</taxon>
        <taxon>Prymnesium</taxon>
    </lineage>
</organism>
<evidence type="ECO:0000313" key="3">
    <source>
        <dbReference type="Proteomes" id="UP001515480"/>
    </source>
</evidence>
<evidence type="ECO:0000313" key="2">
    <source>
        <dbReference type="EMBL" id="KAL1511390.1"/>
    </source>
</evidence>
<feature type="region of interest" description="Disordered" evidence="1">
    <location>
        <begin position="32"/>
        <end position="72"/>
    </location>
</feature>
<dbReference type="AlphaFoldDB" id="A0AB34J3V5"/>
<dbReference type="EMBL" id="JBGBPQ010000014">
    <property type="protein sequence ID" value="KAL1511390.1"/>
    <property type="molecule type" value="Genomic_DNA"/>
</dbReference>
<evidence type="ECO:0000256" key="1">
    <source>
        <dbReference type="SAM" id="MobiDB-lite"/>
    </source>
</evidence>
<feature type="compositionally biased region" description="Basic and acidic residues" evidence="1">
    <location>
        <begin position="36"/>
        <end position="53"/>
    </location>
</feature>
<proteinExistence type="predicted"/>
<keyword evidence="3" id="KW-1185">Reference proteome</keyword>
<dbReference type="Proteomes" id="UP001515480">
    <property type="component" value="Unassembled WGS sequence"/>
</dbReference>
<reference evidence="2 3" key="1">
    <citation type="journal article" date="2024" name="Science">
        <title>Giant polyketide synthase enzymes in the biosynthesis of giant marine polyether toxins.</title>
        <authorList>
            <person name="Fallon T.R."/>
            <person name="Shende V.V."/>
            <person name="Wierzbicki I.H."/>
            <person name="Pendleton A.L."/>
            <person name="Watervoot N.F."/>
            <person name="Auber R.P."/>
            <person name="Gonzalez D.J."/>
            <person name="Wisecaver J.H."/>
            <person name="Moore B.S."/>
        </authorList>
    </citation>
    <scope>NUCLEOTIDE SEQUENCE [LARGE SCALE GENOMIC DNA]</scope>
    <source>
        <strain evidence="2 3">12B1</strain>
    </source>
</reference>
<comment type="caution">
    <text evidence="2">The sequence shown here is derived from an EMBL/GenBank/DDBJ whole genome shotgun (WGS) entry which is preliminary data.</text>
</comment>
<protein>
    <submittedName>
        <fullName evidence="2">Uncharacterized protein</fullName>
    </submittedName>
</protein>
<accession>A0AB34J3V5</accession>
<gene>
    <name evidence="2" type="ORF">AB1Y20_006191</name>
</gene>